<dbReference type="InterPro" id="IPR050109">
    <property type="entry name" value="HTH-type_TetR-like_transc_reg"/>
</dbReference>
<keyword evidence="2 4" id="KW-0238">DNA-binding</keyword>
<dbReference type="RefSeq" id="WP_259449637.1">
    <property type="nucleotide sequence ID" value="NZ_CP119520.1"/>
</dbReference>
<evidence type="ECO:0000256" key="2">
    <source>
        <dbReference type="ARBA" id="ARBA00023125"/>
    </source>
</evidence>
<evidence type="ECO:0000256" key="1">
    <source>
        <dbReference type="ARBA" id="ARBA00023015"/>
    </source>
</evidence>
<sequence length="227" mass="25208">MKQDTEQPVGRKRGAAKESPPEPERNLRAQGQRTRSAIIDVAKALLLESGSLEFTLREVALRAGISISNLQYYFPTRLAVLRAVVEPVIEAYLAELRKTLDVDAPPRVMVDVLVDRALEDARDAERSALWWHFVSLAAIDAECSQLLDDWYEEVTQGIAKFIRVVDPECKPADSLHRATLLIAMADGLGYQLGAGRRKRSYTRGLDAKFRAAVDVILLGGAHRNADD</sequence>
<accession>A0ABT2BZH5</accession>
<dbReference type="SUPFAM" id="SSF48498">
    <property type="entry name" value="Tetracyclin repressor-like, C-terminal domain"/>
    <property type="match status" value="1"/>
</dbReference>
<name>A0ABT2BZH5_9BURK</name>
<evidence type="ECO:0000256" key="5">
    <source>
        <dbReference type="SAM" id="MobiDB-lite"/>
    </source>
</evidence>
<feature type="DNA-binding region" description="H-T-H motif" evidence="4">
    <location>
        <begin position="55"/>
        <end position="74"/>
    </location>
</feature>
<gene>
    <name evidence="7" type="ORF">NX786_14445</name>
</gene>
<feature type="region of interest" description="Disordered" evidence="5">
    <location>
        <begin position="1"/>
        <end position="32"/>
    </location>
</feature>
<evidence type="ECO:0000256" key="3">
    <source>
        <dbReference type="ARBA" id="ARBA00023163"/>
    </source>
</evidence>
<evidence type="ECO:0000313" key="8">
    <source>
        <dbReference type="Proteomes" id="UP001165263"/>
    </source>
</evidence>
<dbReference type="PANTHER" id="PTHR30055:SF234">
    <property type="entry name" value="HTH-TYPE TRANSCRIPTIONAL REGULATOR BETI"/>
    <property type="match status" value="1"/>
</dbReference>
<dbReference type="InterPro" id="IPR036271">
    <property type="entry name" value="Tet_transcr_reg_TetR-rel_C_sf"/>
</dbReference>
<dbReference type="Proteomes" id="UP001165263">
    <property type="component" value="Unassembled WGS sequence"/>
</dbReference>
<dbReference type="Gene3D" id="1.10.357.10">
    <property type="entry name" value="Tetracycline Repressor, domain 2"/>
    <property type="match status" value="1"/>
</dbReference>
<dbReference type="InterPro" id="IPR001647">
    <property type="entry name" value="HTH_TetR"/>
</dbReference>
<dbReference type="InterPro" id="IPR009057">
    <property type="entry name" value="Homeodomain-like_sf"/>
</dbReference>
<keyword evidence="1" id="KW-0805">Transcription regulation</keyword>
<keyword evidence="8" id="KW-1185">Reference proteome</keyword>
<keyword evidence="3" id="KW-0804">Transcription</keyword>
<dbReference type="PROSITE" id="PS50977">
    <property type="entry name" value="HTH_TETR_2"/>
    <property type="match status" value="1"/>
</dbReference>
<feature type="domain" description="HTH tetR-type" evidence="6">
    <location>
        <begin position="32"/>
        <end position="92"/>
    </location>
</feature>
<feature type="compositionally biased region" description="Basic and acidic residues" evidence="5">
    <location>
        <begin position="15"/>
        <end position="27"/>
    </location>
</feature>
<dbReference type="SUPFAM" id="SSF46689">
    <property type="entry name" value="Homeodomain-like"/>
    <property type="match status" value="1"/>
</dbReference>
<reference evidence="7" key="1">
    <citation type="submission" date="2022-08" db="EMBL/GenBank/DDBJ databases">
        <title>Reclassification of Massilia species as members of the genera Telluria, Duganella, Pseudoduganella, Mokoshia gen. nov. and Zemynaea gen. nov. using orthogonal and non-orthogonal genome-based approaches.</title>
        <authorList>
            <person name="Bowman J.P."/>
        </authorList>
    </citation>
    <scope>NUCLEOTIDE SEQUENCE</scope>
    <source>
        <strain evidence="7">LMG 11547</strain>
    </source>
</reference>
<evidence type="ECO:0000313" key="7">
    <source>
        <dbReference type="EMBL" id="MCS0630536.1"/>
    </source>
</evidence>
<dbReference type="EMBL" id="JANUHC010000004">
    <property type="protein sequence ID" value="MCS0630536.1"/>
    <property type="molecule type" value="Genomic_DNA"/>
</dbReference>
<evidence type="ECO:0000259" key="6">
    <source>
        <dbReference type="PROSITE" id="PS50977"/>
    </source>
</evidence>
<proteinExistence type="predicted"/>
<comment type="caution">
    <text evidence="7">The sequence shown here is derived from an EMBL/GenBank/DDBJ whole genome shotgun (WGS) entry which is preliminary data.</text>
</comment>
<organism evidence="7 8">
    <name type="scientific">Telluria mixta</name>
    <dbReference type="NCBI Taxonomy" id="34071"/>
    <lineage>
        <taxon>Bacteria</taxon>
        <taxon>Pseudomonadati</taxon>
        <taxon>Pseudomonadota</taxon>
        <taxon>Betaproteobacteria</taxon>
        <taxon>Burkholderiales</taxon>
        <taxon>Oxalobacteraceae</taxon>
        <taxon>Telluria group</taxon>
        <taxon>Telluria</taxon>
    </lineage>
</organism>
<dbReference type="Pfam" id="PF00440">
    <property type="entry name" value="TetR_N"/>
    <property type="match status" value="1"/>
</dbReference>
<dbReference type="PANTHER" id="PTHR30055">
    <property type="entry name" value="HTH-TYPE TRANSCRIPTIONAL REGULATOR RUTR"/>
    <property type="match status" value="1"/>
</dbReference>
<evidence type="ECO:0000256" key="4">
    <source>
        <dbReference type="PROSITE-ProRule" id="PRU00335"/>
    </source>
</evidence>
<protein>
    <submittedName>
        <fullName evidence="7">TetR/AcrR family transcriptional regulator</fullName>
    </submittedName>
</protein>